<evidence type="ECO:0000256" key="8">
    <source>
        <dbReference type="ARBA" id="ARBA00023209"/>
    </source>
</evidence>
<evidence type="ECO:0000256" key="2">
    <source>
        <dbReference type="ARBA" id="ARBA00022516"/>
    </source>
</evidence>
<gene>
    <name evidence="10" type="primary">plsY</name>
    <name evidence="11" type="ORF">KHA94_05350</name>
</gene>
<evidence type="ECO:0000256" key="7">
    <source>
        <dbReference type="ARBA" id="ARBA00023136"/>
    </source>
</evidence>
<reference evidence="11 12" key="1">
    <citation type="submission" date="2021-05" db="EMBL/GenBank/DDBJ databases">
        <title>Novel Bacillus species.</title>
        <authorList>
            <person name="Liu G."/>
        </authorList>
    </citation>
    <scope>NUCLEOTIDE SEQUENCE [LARGE SCALE GENOMIC DNA]</scope>
    <source>
        <strain evidence="11 12">FJAT-49705</strain>
    </source>
</reference>
<evidence type="ECO:0000256" key="9">
    <source>
        <dbReference type="ARBA" id="ARBA00023264"/>
    </source>
</evidence>
<feature type="transmembrane region" description="Helical" evidence="10">
    <location>
        <begin position="164"/>
        <end position="180"/>
    </location>
</feature>
<dbReference type="RefSeq" id="WP_213101050.1">
    <property type="nucleotide sequence ID" value="NZ_JAGYPM010000001.1"/>
</dbReference>
<dbReference type="GO" id="GO:0016746">
    <property type="term" value="F:acyltransferase activity"/>
    <property type="evidence" value="ECO:0007669"/>
    <property type="project" value="UniProtKB-KW"/>
</dbReference>
<dbReference type="EMBL" id="JAGYPM010000001">
    <property type="protein sequence ID" value="MBS4189637.1"/>
    <property type="molecule type" value="Genomic_DNA"/>
</dbReference>
<dbReference type="HAMAP" id="MF_01043">
    <property type="entry name" value="PlsY"/>
    <property type="match status" value="1"/>
</dbReference>
<dbReference type="PANTHER" id="PTHR30309:SF0">
    <property type="entry name" value="GLYCEROL-3-PHOSPHATE ACYLTRANSFERASE-RELATED"/>
    <property type="match status" value="1"/>
</dbReference>
<keyword evidence="3 10" id="KW-0808">Transferase</keyword>
<keyword evidence="8 10" id="KW-0594">Phospholipid biosynthesis</keyword>
<name>A0ABS5NP80_9BACI</name>
<comment type="caution">
    <text evidence="11">The sequence shown here is derived from an EMBL/GenBank/DDBJ whole genome shotgun (WGS) entry which is preliminary data.</text>
</comment>
<comment type="similarity">
    <text evidence="10">Belongs to the PlsY family.</text>
</comment>
<feature type="transmembrane region" description="Helical" evidence="10">
    <location>
        <begin position="111"/>
        <end position="134"/>
    </location>
</feature>
<keyword evidence="11" id="KW-0012">Acyltransferase</keyword>
<keyword evidence="9 10" id="KW-1208">Phospholipid metabolism</keyword>
<accession>A0ABS5NP80</accession>
<keyword evidence="6 10" id="KW-0443">Lipid metabolism</keyword>
<keyword evidence="12" id="KW-1185">Reference proteome</keyword>
<evidence type="ECO:0000256" key="6">
    <source>
        <dbReference type="ARBA" id="ARBA00023098"/>
    </source>
</evidence>
<dbReference type="Proteomes" id="UP000681027">
    <property type="component" value="Unassembled WGS sequence"/>
</dbReference>
<comment type="subcellular location">
    <subcellularLocation>
        <location evidence="10">Cell membrane</location>
        <topology evidence="10">Multi-pass membrane protein</topology>
    </subcellularLocation>
</comment>
<evidence type="ECO:0000256" key="10">
    <source>
        <dbReference type="HAMAP-Rule" id="MF_01043"/>
    </source>
</evidence>
<dbReference type="Pfam" id="PF02660">
    <property type="entry name" value="G3P_acyltransf"/>
    <property type="match status" value="1"/>
</dbReference>
<dbReference type="SMART" id="SM01207">
    <property type="entry name" value="G3P_acyltransf"/>
    <property type="match status" value="1"/>
</dbReference>
<feature type="transmembrane region" description="Helical" evidence="10">
    <location>
        <begin position="140"/>
        <end position="159"/>
    </location>
</feature>
<keyword evidence="4 10" id="KW-0812">Transmembrane</keyword>
<evidence type="ECO:0000313" key="11">
    <source>
        <dbReference type="EMBL" id="MBS4189637.1"/>
    </source>
</evidence>
<keyword evidence="1 10" id="KW-1003">Cell membrane</keyword>
<keyword evidence="2 10" id="KW-0444">Lipid biosynthesis</keyword>
<feature type="transmembrane region" description="Helical" evidence="10">
    <location>
        <begin position="81"/>
        <end position="99"/>
    </location>
</feature>
<comment type="pathway">
    <text evidence="10">Lipid metabolism; phospholipid metabolism.</text>
</comment>
<keyword evidence="7 10" id="KW-0472">Membrane</keyword>
<proteinExistence type="inferred from homology"/>
<evidence type="ECO:0000313" key="12">
    <source>
        <dbReference type="Proteomes" id="UP000681027"/>
    </source>
</evidence>
<comment type="subunit">
    <text evidence="10">Probably interacts with PlsX.</text>
</comment>
<evidence type="ECO:0000256" key="1">
    <source>
        <dbReference type="ARBA" id="ARBA00022475"/>
    </source>
</evidence>
<protein>
    <recommendedName>
        <fullName evidence="10">Glycerol-3-phosphate acyltransferase</fullName>
    </recommendedName>
    <alternativeName>
        <fullName evidence="10">Acyl-PO4 G3P acyltransferase</fullName>
    </alternativeName>
    <alternativeName>
        <fullName evidence="10">Acyl-phosphate--glycerol-3-phosphate acyltransferase</fullName>
    </alternativeName>
    <alternativeName>
        <fullName evidence="10">G3P acyltransferase</fullName>
        <shortName evidence="10">GPAT</shortName>
        <ecNumber evidence="10">2.3.1.275</ecNumber>
    </alternativeName>
    <alternativeName>
        <fullName evidence="10">Lysophosphatidic acid synthase</fullName>
        <shortName evidence="10">LPA synthase</shortName>
    </alternativeName>
</protein>
<feature type="transmembrane region" description="Helical" evidence="10">
    <location>
        <begin position="6"/>
        <end position="24"/>
    </location>
</feature>
<organism evidence="11 12">
    <name type="scientific">Cytobacillus citreus</name>
    <dbReference type="NCBI Taxonomy" id="2833586"/>
    <lineage>
        <taxon>Bacteria</taxon>
        <taxon>Bacillati</taxon>
        <taxon>Bacillota</taxon>
        <taxon>Bacilli</taxon>
        <taxon>Bacillales</taxon>
        <taxon>Bacillaceae</taxon>
        <taxon>Cytobacillus</taxon>
    </lineage>
</organism>
<sequence>MMNTILFYIGSYFIGNLLTAHIIVKFIRKKGDIHTQGSGNPGARNIGRLYGKKAFVITFLGDALKGCFVILIGRILNLSEIELLLGLTLAVLGHIKPIIFHLKGGKGVSTFIGGIITFEPLLALLIIIVFLIIYPLTKSFTIAGLASFCMIPVAVLYFYKSIDLLFVLSTLIVIIILAHSENLFKKIGHT</sequence>
<dbReference type="EC" id="2.3.1.275" evidence="10"/>
<evidence type="ECO:0000256" key="4">
    <source>
        <dbReference type="ARBA" id="ARBA00022692"/>
    </source>
</evidence>
<evidence type="ECO:0000256" key="3">
    <source>
        <dbReference type="ARBA" id="ARBA00022679"/>
    </source>
</evidence>
<dbReference type="PANTHER" id="PTHR30309">
    <property type="entry name" value="INNER MEMBRANE PROTEIN YGIH"/>
    <property type="match status" value="1"/>
</dbReference>
<comment type="catalytic activity">
    <reaction evidence="10">
        <text>an acyl phosphate + sn-glycerol 3-phosphate = a 1-acyl-sn-glycero-3-phosphate + phosphate</text>
        <dbReference type="Rhea" id="RHEA:34075"/>
        <dbReference type="ChEBI" id="CHEBI:43474"/>
        <dbReference type="ChEBI" id="CHEBI:57597"/>
        <dbReference type="ChEBI" id="CHEBI:57970"/>
        <dbReference type="ChEBI" id="CHEBI:59918"/>
        <dbReference type="EC" id="2.3.1.275"/>
    </reaction>
</comment>
<dbReference type="InterPro" id="IPR003811">
    <property type="entry name" value="G3P_acylTferase_PlsY"/>
</dbReference>
<keyword evidence="5 10" id="KW-1133">Transmembrane helix</keyword>
<comment type="function">
    <text evidence="10">Catalyzes the transfer of an acyl group from acyl-phosphate (acyl-PO(4)) to glycerol-3-phosphate (G3P) to form lysophosphatidic acid (LPA). This enzyme utilizes acyl-phosphate as fatty acyl donor, but not acyl-CoA or acyl-ACP.</text>
</comment>
<evidence type="ECO:0000256" key="5">
    <source>
        <dbReference type="ARBA" id="ARBA00022989"/>
    </source>
</evidence>
<feature type="transmembrane region" description="Helical" evidence="10">
    <location>
        <begin position="54"/>
        <end position="75"/>
    </location>
</feature>